<evidence type="ECO:0000313" key="2">
    <source>
        <dbReference type="EMBL" id="RWW92030.1"/>
    </source>
</evidence>
<comment type="caution">
    <text evidence="2">The sequence shown here is derived from an EMBL/GenBank/DDBJ whole genome shotgun (WGS) entry which is preliminary data.</text>
</comment>
<dbReference type="AlphaFoldDB" id="A0A444GLX3"/>
<feature type="chain" id="PRO_5019360274" evidence="1">
    <location>
        <begin position="21"/>
        <end position="192"/>
    </location>
</feature>
<feature type="signal peptide" evidence="1">
    <location>
        <begin position="1"/>
        <end position="20"/>
    </location>
</feature>
<sequence length="192" mass="21150">MKASLLKVLLAVAFFSSIYGCSSSEEDSGNKPHTSSSSSIGGSYNIVSMTSNIEVDLNDDGILSTDLLTEIDPAFFNAQTPELEIKPTIVNNQLVPMMSFYLPLPKLNFTTPGKPHGSISYIRSGLGYYYEFDNATQTITLNNNGSNGIYGNVDNVQVIGKNMLKAMFSKNYYDFATAKWITLKITCIYKKM</sequence>
<gene>
    <name evidence="2" type="ORF">EPI11_16630</name>
</gene>
<protein>
    <submittedName>
        <fullName evidence="2">Uncharacterized protein</fullName>
    </submittedName>
</protein>
<dbReference type="EMBL" id="SBII01000014">
    <property type="protein sequence ID" value="RWW92030.1"/>
    <property type="molecule type" value="Genomic_DNA"/>
</dbReference>
<reference evidence="2 3" key="1">
    <citation type="submission" date="2019-01" db="EMBL/GenBank/DDBJ databases">
        <title>Flavobacterium sp. nov.,isolated from freshwater.</title>
        <authorList>
            <person name="Zhang R."/>
            <person name="Du Z.-J."/>
        </authorList>
    </citation>
    <scope>NUCLEOTIDE SEQUENCE [LARGE SCALE GENOMIC DNA]</scope>
    <source>
        <strain evidence="2 3">1E403</strain>
    </source>
</reference>
<name>A0A444GLX3_9FLAO</name>
<keyword evidence="3" id="KW-1185">Reference proteome</keyword>
<dbReference type="PROSITE" id="PS51257">
    <property type="entry name" value="PROKAR_LIPOPROTEIN"/>
    <property type="match status" value="1"/>
</dbReference>
<organism evidence="2 3">
    <name type="scientific">Flavobacterium cerinum</name>
    <dbReference type="NCBI Taxonomy" id="2502784"/>
    <lineage>
        <taxon>Bacteria</taxon>
        <taxon>Pseudomonadati</taxon>
        <taxon>Bacteroidota</taxon>
        <taxon>Flavobacteriia</taxon>
        <taxon>Flavobacteriales</taxon>
        <taxon>Flavobacteriaceae</taxon>
        <taxon>Flavobacterium</taxon>
    </lineage>
</organism>
<dbReference type="Proteomes" id="UP000287527">
    <property type="component" value="Unassembled WGS sequence"/>
</dbReference>
<dbReference type="OrthoDB" id="1441158at2"/>
<proteinExistence type="predicted"/>
<dbReference type="RefSeq" id="WP_128391118.1">
    <property type="nucleotide sequence ID" value="NZ_SBII01000014.1"/>
</dbReference>
<evidence type="ECO:0000256" key="1">
    <source>
        <dbReference type="SAM" id="SignalP"/>
    </source>
</evidence>
<evidence type="ECO:0000313" key="3">
    <source>
        <dbReference type="Proteomes" id="UP000287527"/>
    </source>
</evidence>
<keyword evidence="1" id="KW-0732">Signal</keyword>
<accession>A0A444GLX3</accession>